<evidence type="ECO:0000313" key="4">
    <source>
        <dbReference type="Proteomes" id="UP000318538"/>
    </source>
</evidence>
<feature type="signal peptide" evidence="2">
    <location>
        <begin position="1"/>
        <end position="26"/>
    </location>
</feature>
<dbReference type="OrthoDB" id="292710at2"/>
<organism evidence="3 4">
    <name type="scientific">Rubripirellula lacrimiformis</name>
    <dbReference type="NCBI Taxonomy" id="1930273"/>
    <lineage>
        <taxon>Bacteria</taxon>
        <taxon>Pseudomonadati</taxon>
        <taxon>Planctomycetota</taxon>
        <taxon>Planctomycetia</taxon>
        <taxon>Pirellulales</taxon>
        <taxon>Pirellulaceae</taxon>
        <taxon>Rubripirellula</taxon>
    </lineage>
</organism>
<dbReference type="RefSeq" id="WP_145170175.1">
    <property type="nucleotide sequence ID" value="NZ_CP036525.1"/>
</dbReference>
<dbReference type="KEGG" id="rlc:K227x_29160"/>
<evidence type="ECO:0000313" key="3">
    <source>
        <dbReference type="EMBL" id="QDT04524.1"/>
    </source>
</evidence>
<name>A0A517NBL1_9BACT</name>
<keyword evidence="2" id="KW-0732">Signal</keyword>
<dbReference type="EMBL" id="CP036525">
    <property type="protein sequence ID" value="QDT04524.1"/>
    <property type="molecule type" value="Genomic_DNA"/>
</dbReference>
<evidence type="ECO:0000256" key="2">
    <source>
        <dbReference type="SAM" id="SignalP"/>
    </source>
</evidence>
<feature type="compositionally biased region" description="Polar residues" evidence="1">
    <location>
        <begin position="30"/>
        <end position="43"/>
    </location>
</feature>
<gene>
    <name evidence="3" type="ORF">K227x_29160</name>
</gene>
<reference evidence="3 4" key="1">
    <citation type="submission" date="2019-02" db="EMBL/GenBank/DDBJ databases">
        <title>Deep-cultivation of Planctomycetes and their phenomic and genomic characterization uncovers novel biology.</title>
        <authorList>
            <person name="Wiegand S."/>
            <person name="Jogler M."/>
            <person name="Boedeker C."/>
            <person name="Pinto D."/>
            <person name="Vollmers J."/>
            <person name="Rivas-Marin E."/>
            <person name="Kohn T."/>
            <person name="Peeters S.H."/>
            <person name="Heuer A."/>
            <person name="Rast P."/>
            <person name="Oberbeckmann S."/>
            <person name="Bunk B."/>
            <person name="Jeske O."/>
            <person name="Meyerdierks A."/>
            <person name="Storesund J.E."/>
            <person name="Kallscheuer N."/>
            <person name="Luecker S."/>
            <person name="Lage O.M."/>
            <person name="Pohl T."/>
            <person name="Merkel B.J."/>
            <person name="Hornburger P."/>
            <person name="Mueller R.-W."/>
            <person name="Bruemmer F."/>
            <person name="Labrenz M."/>
            <person name="Spormann A.M."/>
            <person name="Op den Camp H."/>
            <person name="Overmann J."/>
            <person name="Amann R."/>
            <person name="Jetten M.S.M."/>
            <person name="Mascher T."/>
            <person name="Medema M.H."/>
            <person name="Devos D.P."/>
            <person name="Kaster A.-K."/>
            <person name="Ovreas L."/>
            <person name="Rohde M."/>
            <person name="Galperin M.Y."/>
            <person name="Jogler C."/>
        </authorList>
    </citation>
    <scope>NUCLEOTIDE SEQUENCE [LARGE SCALE GENOMIC DNA]</scope>
    <source>
        <strain evidence="3 4">K22_7</strain>
    </source>
</reference>
<feature type="compositionally biased region" description="Polar residues" evidence="1">
    <location>
        <begin position="110"/>
        <end position="126"/>
    </location>
</feature>
<evidence type="ECO:0000256" key="1">
    <source>
        <dbReference type="SAM" id="MobiDB-lite"/>
    </source>
</evidence>
<dbReference type="AlphaFoldDB" id="A0A517NBL1"/>
<feature type="chain" id="PRO_5022158128" evidence="2">
    <location>
        <begin position="27"/>
        <end position="534"/>
    </location>
</feature>
<proteinExistence type="predicted"/>
<protein>
    <submittedName>
        <fullName evidence="3">Uncharacterized protein</fullName>
    </submittedName>
</protein>
<sequence precursor="true">MRTKLLKKSAVAVGLGILGVSSLAHAQTPYSAPSRWSNFQPVSEKTEPTLEAAGQAQHALDSLRAPVENLPAPKAPQSASPAPMQHHAPQAAPSHAPMPAPSPYPNASSTYSVAPQQSYSQNGAPYESQSYSAYNSPYSQAASAPWDGTTYSPGNCGTSACGVAETRPTMFPYFGSANLLFFTLDQGAGRQIATGTNYGNGFNTTLVDPGYTTGFDISAGRYLGCGKYGLGVSYFLWNPGQEQVIGSGAAGAIRASMPQYRDVSLDFGSGPETVYDQIDGMSPDSLGATNVRMTRDLQFQGIEANLFSFGLMGAQRAAYAGCGNGSVFGNGTGLGSGLGFGGATGPLARSCSGRVRVTTSHGFRWFQVEDSIETAYNVDGAPGYQDQDIYDNVDVKNNMFGYQFGSRLTYCLGNRLDFSLGGKFGVYGNRAELNHRLGTETTLAYLNGDNTQAIHTQSNDTVLATLGELDMGLGYRISNAWTVRGGYRVMGIGGVATAEDNYPSYYSSVAASGQVHADDSYVLHGGYFGMEFNW</sequence>
<keyword evidence="4" id="KW-1185">Reference proteome</keyword>
<feature type="compositionally biased region" description="Low complexity" evidence="1">
    <location>
        <begin position="71"/>
        <end position="95"/>
    </location>
</feature>
<feature type="region of interest" description="Disordered" evidence="1">
    <location>
        <begin position="30"/>
        <end position="126"/>
    </location>
</feature>
<accession>A0A517NBL1</accession>
<dbReference type="Proteomes" id="UP000318538">
    <property type="component" value="Chromosome"/>
</dbReference>